<evidence type="ECO:0000256" key="4">
    <source>
        <dbReference type="ARBA" id="ARBA00023136"/>
    </source>
</evidence>
<organism evidence="7 8">
    <name type="scientific">Podarcis muralis</name>
    <name type="common">Wall lizard</name>
    <name type="synonym">Lacerta muralis</name>
    <dbReference type="NCBI Taxonomy" id="64176"/>
    <lineage>
        <taxon>Eukaryota</taxon>
        <taxon>Metazoa</taxon>
        <taxon>Chordata</taxon>
        <taxon>Craniata</taxon>
        <taxon>Vertebrata</taxon>
        <taxon>Euteleostomi</taxon>
        <taxon>Lepidosauria</taxon>
        <taxon>Squamata</taxon>
        <taxon>Bifurcata</taxon>
        <taxon>Unidentata</taxon>
        <taxon>Episquamata</taxon>
        <taxon>Laterata</taxon>
        <taxon>Lacertibaenia</taxon>
        <taxon>Lacertidae</taxon>
        <taxon>Podarcis</taxon>
    </lineage>
</organism>
<dbReference type="GO" id="GO:0016324">
    <property type="term" value="C:apical plasma membrane"/>
    <property type="evidence" value="ECO:0007669"/>
    <property type="project" value="Ensembl"/>
</dbReference>
<feature type="transmembrane region" description="Helical" evidence="5">
    <location>
        <begin position="391"/>
        <end position="407"/>
    </location>
</feature>
<dbReference type="PROSITE" id="PS00216">
    <property type="entry name" value="SUGAR_TRANSPORT_1"/>
    <property type="match status" value="1"/>
</dbReference>
<protein>
    <submittedName>
        <fullName evidence="7">Solute carrier family 22 member 13</fullName>
    </submittedName>
</protein>
<feature type="transmembrane region" description="Helical" evidence="5">
    <location>
        <begin position="194"/>
        <end position="212"/>
    </location>
</feature>
<dbReference type="InterPro" id="IPR005829">
    <property type="entry name" value="Sugar_transporter_CS"/>
</dbReference>
<feature type="transmembrane region" description="Helical" evidence="5">
    <location>
        <begin position="413"/>
        <end position="437"/>
    </location>
</feature>
<feature type="transmembrane region" description="Helical" evidence="5">
    <location>
        <begin position="449"/>
        <end position="470"/>
    </location>
</feature>
<dbReference type="SUPFAM" id="SSF103473">
    <property type="entry name" value="MFS general substrate transporter"/>
    <property type="match status" value="1"/>
</dbReference>
<dbReference type="AlphaFoldDB" id="A0A670IY73"/>
<proteinExistence type="predicted"/>
<evidence type="ECO:0000256" key="5">
    <source>
        <dbReference type="SAM" id="Phobius"/>
    </source>
</evidence>
<reference evidence="7 8" key="1">
    <citation type="journal article" date="2019" name="Proc. Natl. Acad. Sci. U.S.A.">
        <title>Regulatory changes in pterin and carotenoid genes underlie balanced color polymorphisms in the wall lizard.</title>
        <authorList>
            <person name="Andrade P."/>
            <person name="Pinho C."/>
            <person name="Perez I de Lanuza G."/>
            <person name="Afonso S."/>
            <person name="Brejcha J."/>
            <person name="Rubin C.J."/>
            <person name="Wallerman O."/>
            <person name="Pereira P."/>
            <person name="Sabatino S.J."/>
            <person name="Bellati A."/>
            <person name="Pellitteri-Rosa D."/>
            <person name="Bosakova Z."/>
            <person name="Bunikis I."/>
            <person name="Carretero M.A."/>
            <person name="Feiner N."/>
            <person name="Marsik P."/>
            <person name="Pauperio F."/>
            <person name="Salvi D."/>
            <person name="Soler L."/>
            <person name="While G.M."/>
            <person name="Uller T."/>
            <person name="Font E."/>
            <person name="Andersson L."/>
            <person name="Carneiro M."/>
        </authorList>
    </citation>
    <scope>NUCLEOTIDE SEQUENCE</scope>
</reference>
<feature type="domain" description="Major facilitator superfamily (MFS) profile" evidence="6">
    <location>
        <begin position="78"/>
        <end position="501"/>
    </location>
</feature>
<dbReference type="Proteomes" id="UP000472272">
    <property type="component" value="Chromosome 12"/>
</dbReference>
<dbReference type="Pfam" id="PF00083">
    <property type="entry name" value="Sugar_tr"/>
    <property type="match status" value="1"/>
</dbReference>
<feature type="transmembrane region" description="Helical" evidence="5">
    <location>
        <begin position="251"/>
        <end position="269"/>
    </location>
</feature>
<evidence type="ECO:0000259" key="6">
    <source>
        <dbReference type="PROSITE" id="PS50850"/>
    </source>
</evidence>
<accession>A0A670IY73</accession>
<reference evidence="7" key="2">
    <citation type="submission" date="2025-08" db="UniProtKB">
        <authorList>
            <consortium name="Ensembl"/>
        </authorList>
    </citation>
    <scope>IDENTIFICATION</scope>
</reference>
<feature type="transmembrane region" description="Helical" evidence="5">
    <location>
        <begin position="140"/>
        <end position="157"/>
    </location>
</feature>
<evidence type="ECO:0000313" key="8">
    <source>
        <dbReference type="Proteomes" id="UP000472272"/>
    </source>
</evidence>
<keyword evidence="8" id="KW-1185">Reference proteome</keyword>
<evidence type="ECO:0000256" key="3">
    <source>
        <dbReference type="ARBA" id="ARBA00022989"/>
    </source>
</evidence>
<dbReference type="GO" id="GO:0005794">
    <property type="term" value="C:Golgi apparatus"/>
    <property type="evidence" value="ECO:0007669"/>
    <property type="project" value="Ensembl"/>
</dbReference>
<dbReference type="GO" id="GO:0015143">
    <property type="term" value="F:urate transmembrane transporter activity"/>
    <property type="evidence" value="ECO:0007669"/>
    <property type="project" value="Ensembl"/>
</dbReference>
<evidence type="ECO:0000256" key="1">
    <source>
        <dbReference type="ARBA" id="ARBA00004141"/>
    </source>
</evidence>
<dbReference type="InterPro" id="IPR020846">
    <property type="entry name" value="MFS_dom"/>
</dbReference>
<dbReference type="Ensembl" id="ENSPMRT00000017240.1">
    <property type="protein sequence ID" value="ENSPMRP00000016152.1"/>
    <property type="gene ID" value="ENSPMRG00000010786.1"/>
</dbReference>
<dbReference type="Gene3D" id="1.20.1250.20">
    <property type="entry name" value="MFS general substrate transporter like domains"/>
    <property type="match status" value="1"/>
</dbReference>
<feature type="transmembrane region" description="Helical" evidence="5">
    <location>
        <begin position="518"/>
        <end position="539"/>
    </location>
</feature>
<feature type="transmembrane region" description="Helical" evidence="5">
    <location>
        <begin position="21"/>
        <end position="44"/>
    </location>
</feature>
<dbReference type="GO" id="GO:0005783">
    <property type="term" value="C:endoplasmic reticulum"/>
    <property type="evidence" value="ECO:0007669"/>
    <property type="project" value="Ensembl"/>
</dbReference>
<sequence>MSDTGEIIKTLGDFGRFQWRLLMLVTLASPSLAFHMFSQLFMVLEEPHHCNTSWFNAIGLNLTEEERLNLTLPKKPDGTFEECLMYTPVDWDLDAIVQYGLNSTEKCRRGWVYPSNQEPSLLTQFDLVCDWEDLNDISQSIYMLGLLAGALVSGLLSDRFGRRPSLLLSMLIEGVFGVATAFAPNFYLYSAFRFLVGASVSGVVISSLALATEWVGIVYRPHTVIISHAAFSVGQMILAGLAYAFRDWRTLQLAGSAPVFALFFYLWILPESARWLVTKGKTEEAKRLLQKASSVNKRAIPLKLLDELTPDKTVSAGIWELFRNPHMGKVTFVLSAVWFVSSLAYYGLSLNVGGFGFDIYLTQAIFGAVEIPGRLSCIFLVQWLGRKKCQSSALLLGGTCCLLIAVIPKDLPILVTVFATTGKFIMSGSLSISYVYSAELFPTIVRQTGVGWCQTAARLAGIISPLIGLLDKYHPSIPVVIFGSAAVAGGLLACLLPETCGKELPDCMDDIAHYQRQVLGWFGRLVHLFIPLPFFYLVVLPGCII</sequence>
<dbReference type="InterPro" id="IPR005828">
    <property type="entry name" value="MFS_sugar_transport-like"/>
</dbReference>
<comment type="subcellular location">
    <subcellularLocation>
        <location evidence="1">Membrane</location>
        <topology evidence="1">Multi-pass membrane protein</topology>
    </subcellularLocation>
</comment>
<keyword evidence="2 5" id="KW-0812">Transmembrane</keyword>
<keyword evidence="3 5" id="KW-1133">Transmembrane helix</keyword>
<feature type="transmembrane region" description="Helical" evidence="5">
    <location>
        <begin position="476"/>
        <end position="497"/>
    </location>
</feature>
<feature type="transmembrane region" description="Helical" evidence="5">
    <location>
        <begin position="166"/>
        <end position="188"/>
    </location>
</feature>
<evidence type="ECO:0000256" key="2">
    <source>
        <dbReference type="ARBA" id="ARBA00022692"/>
    </source>
</evidence>
<gene>
    <name evidence="7" type="primary">SLC22A13</name>
</gene>
<dbReference type="InterPro" id="IPR036259">
    <property type="entry name" value="MFS_trans_sf"/>
</dbReference>
<dbReference type="GO" id="GO:0002854">
    <property type="term" value="P:positive regulation of T cell mediated cytotoxicity directed against tumor cell target"/>
    <property type="evidence" value="ECO:0007669"/>
    <property type="project" value="Ensembl"/>
</dbReference>
<keyword evidence="4 5" id="KW-0472">Membrane</keyword>
<dbReference type="OMA" id="LGVCQMT"/>
<feature type="transmembrane region" description="Helical" evidence="5">
    <location>
        <begin position="224"/>
        <end position="245"/>
    </location>
</feature>
<reference evidence="7" key="3">
    <citation type="submission" date="2025-09" db="UniProtKB">
        <authorList>
            <consortium name="Ensembl"/>
        </authorList>
    </citation>
    <scope>IDENTIFICATION</scope>
</reference>
<feature type="transmembrane region" description="Helical" evidence="5">
    <location>
        <begin position="360"/>
        <end position="384"/>
    </location>
</feature>
<feature type="transmembrane region" description="Helical" evidence="5">
    <location>
        <begin position="330"/>
        <end position="348"/>
    </location>
</feature>
<name>A0A670IY73_PODMU</name>
<dbReference type="PROSITE" id="PS50850">
    <property type="entry name" value="MFS"/>
    <property type="match status" value="1"/>
</dbReference>
<evidence type="ECO:0000313" key="7">
    <source>
        <dbReference type="Ensembl" id="ENSPMRP00000016152.1"/>
    </source>
</evidence>
<dbReference type="PANTHER" id="PTHR24064">
    <property type="entry name" value="SOLUTE CARRIER FAMILY 22 MEMBER"/>
    <property type="match status" value="1"/>
</dbReference>
<dbReference type="GeneTree" id="ENSGT00940000154607"/>
<dbReference type="GO" id="GO:0045922">
    <property type="term" value="P:negative regulation of fatty acid metabolic process"/>
    <property type="evidence" value="ECO:0007669"/>
    <property type="project" value="Ensembl"/>
</dbReference>
<dbReference type="GO" id="GO:0090416">
    <property type="term" value="F:nicotinate transmembrane transporter activity"/>
    <property type="evidence" value="ECO:0007669"/>
    <property type="project" value="Ensembl"/>
</dbReference>